<proteinExistence type="predicted"/>
<name>A0AAW5M245_LACJH</name>
<dbReference type="RefSeq" id="WP_257579073.1">
    <property type="nucleotide sequence ID" value="NZ_JANKAU010000008.1"/>
</dbReference>
<evidence type="ECO:0000313" key="2">
    <source>
        <dbReference type="EMBL" id="MCR1915296.1"/>
    </source>
</evidence>
<feature type="domain" description="Peptidase S74" evidence="1">
    <location>
        <begin position="1690"/>
        <end position="1795"/>
    </location>
</feature>
<sequence length="1797" mass="198864">MLKQIKEVQDAWRATQRTLDIKVVVNGKTYEATDINSLKYDSGAYTGDTFSIGSTYSNNVQIEFSHLVEGLKLGMEVRPSIGIKTSKGYIYEPLGVFIISSEIKMDRNNNLTSISASDRFCGLEGTYKSKLVYPAKVLDIVAEICAQSGVKANADDLARLPHQADLPIPISGQSYRKALGWIAQLYAGYATFDRQGLFTIRTIAEPNYELDPSQYEQAGLTKNEAPYKISGIQCQTVITTETRDGENTEETKTYQVGNTSGSQIKLENNIMTPDRLNNIWEQIKDISFYPFNLNWFGNPAIEAGDWLRLEDKQGNKFIVPNNSYTLDFNGGLSATSKADQTSSTDSAISWRGTYAQTIEELQARKAPDGTVIFPPSVVEPPKNAKPNDVWFKQNGNSTELWVFTEQENGTGKWVRRDLTPDEVKKQVQEAQSGLSDAKKQIADNLAKADGDIAELNASIRDQKKAFDTDIDELNASIRDQKKAFDTDIDELNASIREQKGTLDGLSTTINTVAIPKITDVTNKVSDALTKINDQKNIVSGLQNQATQQGKDVSKITTDVHGVTVDLANLNGDVNQTKATVQGLQSTLGNAQGDIAQIKVDAKKLEASLSGKVDNSTYANFVNATNNALNAKLVASDLRGYAKTTDVQATANGLQLNINSVTDKLNNLRIGADNLLNGTGNLKDYLINTGGKINEFSKVDFIPPIQNHPEITAYMHSWGDWQSAYSKQKILLEKDKTYWFGFYYCTDRTSGSPFKAFNIYSNKNDDTNSSKFWGCFNTSEYSFFDNSSRKWLWRTLKIIGDGEVYQNFRVEPSGRVDNSAYFAGYTLVQSDVAPTGHVDSFEDTKHELSQLSAQITANNQKFSSYYTKVETDNRANYAKNDAVNAIKNDNNWHGLSNILTNSGFLQNADGFIQKVQQATVPMFGGSGINLVSGTSNIWSDSGWNDFNGTSNQTKVIGKFYLDGLTAGDWVTLHLDYQYQNLSGSNLAILVQGCGDKTGWSYEPFDLPWQSLQASSNLKWGSFNKTFQITNEALKNYYFTVQIRIDNARGGWLQWRSFKIEKGKVATPWSASPNDYTNLQSQISQTAGMISTVVGKVNNLEIATNVQIVDHGIDLNAYKSTGTWFVKGSGTNAPASNWFYLDVKKASDGRIVQTWQRDDVPTDRYTRTYIDNHWSSWERSASYSEYSTLNQTVKGLQSTVSNNYTNLQSQISQTAGTIRSEVTNKTTNLQSQITQNANNFNVRLQNATSGGGINLARNTSDVWSDSGWNNFNGASNQTKIITQVYFEGLHVGDWVTGYIEYQYQNLSGNDMYIYIQGFGNKTVWNGSQFGPSAQQLFASSDVKHGEFKFSFQLTEDMVYTWRNNYYNVQLRVDNAKGGWLQWNRIKFEKGTAATTWSPSPNDKVSKNKILAQINVAAGTTLIQNDKIYMDASSTVFSGKAFIPDAAITNISADKINTGTLDAGRINVINLNANNITTGTINGANLKINLNSGEILFQKGRIASTNGLLNIDLNFGTMSVTGWGGAGVYFQNGKMILDDGTTPNLDLDLSPKYGMISRSGDPLNNGLFGMQLESPNGVIMKTKNYNGNLFRGWVDKEFNGAFLGVSAKGDTDIISGRHTNISGGLPYGDSYPQQPTIVIGTDDGRDTNGSGKKGSRIVLAASYVHFPDAYKTTTGSAPNMFIAWDGAIVRSTSASKYKTDIKRNHSTDYGEKLLNLPIATWTDKGQKERYETGKRHIKPEKYFGMIAEDLADAGLDLLVSRNPQTHEIEGIQYERIGPALLPVIKELKDKVNRLENKVNE</sequence>
<evidence type="ECO:0000313" key="3">
    <source>
        <dbReference type="Proteomes" id="UP001206357"/>
    </source>
</evidence>
<protein>
    <submittedName>
        <fullName evidence="2">Gp58-like family protein</fullName>
    </submittedName>
</protein>
<dbReference type="CDD" id="cd19958">
    <property type="entry name" value="pyocin_knob"/>
    <property type="match status" value="1"/>
</dbReference>
<organism evidence="2 3">
    <name type="scientific">Lactobacillus johnsonii</name>
    <dbReference type="NCBI Taxonomy" id="33959"/>
    <lineage>
        <taxon>Bacteria</taxon>
        <taxon>Bacillati</taxon>
        <taxon>Bacillota</taxon>
        <taxon>Bacilli</taxon>
        <taxon>Lactobacillales</taxon>
        <taxon>Lactobacillaceae</taxon>
        <taxon>Lactobacillus</taxon>
    </lineage>
</organism>
<dbReference type="PROSITE" id="PS51688">
    <property type="entry name" value="ICA"/>
    <property type="match status" value="1"/>
</dbReference>
<accession>A0AAW5M245</accession>
<dbReference type="Gene3D" id="1.10.287.1490">
    <property type="match status" value="1"/>
</dbReference>
<evidence type="ECO:0000259" key="1">
    <source>
        <dbReference type="PROSITE" id="PS51688"/>
    </source>
</evidence>
<dbReference type="EMBL" id="JANKAU010000008">
    <property type="protein sequence ID" value="MCR1915296.1"/>
    <property type="molecule type" value="Genomic_DNA"/>
</dbReference>
<dbReference type="Pfam" id="PF07902">
    <property type="entry name" value="Gp58"/>
    <property type="match status" value="1"/>
</dbReference>
<comment type="caution">
    <text evidence="2">The sequence shown here is derived from an EMBL/GenBank/DDBJ whole genome shotgun (WGS) entry which is preliminary data.</text>
</comment>
<gene>
    <name evidence="2" type="ORF">NSA17_07625</name>
</gene>
<reference evidence="2" key="1">
    <citation type="submission" date="2022-07" db="EMBL/GenBank/DDBJ databases">
        <title>Enhanced cultured diversity of the mouse gut microbiota enables custom-made synthetic communities.</title>
        <authorList>
            <person name="Afrizal A."/>
        </authorList>
    </citation>
    <scope>NUCLEOTIDE SEQUENCE</scope>
    <source>
        <strain evidence="2">DSM 100219</strain>
    </source>
</reference>
<dbReference type="Proteomes" id="UP001206357">
    <property type="component" value="Unassembled WGS sequence"/>
</dbReference>
<dbReference type="InterPro" id="IPR030392">
    <property type="entry name" value="S74_ICA"/>
</dbReference>
<dbReference type="InterPro" id="IPR012892">
    <property type="entry name" value="Gp58"/>
</dbReference>